<evidence type="ECO:0008006" key="3">
    <source>
        <dbReference type="Google" id="ProtNLM"/>
    </source>
</evidence>
<sequence length="123" mass="14713">MSKSIVYNHYLRALSKWPQDALRPECQFKDSVRKRVDKLFLRNTTAVTISERINEKSELEQVNALYHLLENRFSQRYPLRGLLMKPESNPNYYSDLVTELERAPSRGFWDRMKKKIQGMLRFS</sequence>
<proteinExistence type="predicted"/>
<name>A0A0B1NZH8_UNCNE</name>
<dbReference type="Proteomes" id="UP000030854">
    <property type="component" value="Unassembled WGS sequence"/>
</dbReference>
<dbReference type="GO" id="GO:0034551">
    <property type="term" value="P:mitochondrial respiratory chain complex III assembly"/>
    <property type="evidence" value="ECO:0007669"/>
    <property type="project" value="TreeGrafter"/>
</dbReference>
<dbReference type="GO" id="GO:0043022">
    <property type="term" value="F:ribosome binding"/>
    <property type="evidence" value="ECO:0007669"/>
    <property type="project" value="InterPro"/>
</dbReference>
<dbReference type="InterPro" id="IPR037653">
    <property type="entry name" value="Cbp6"/>
</dbReference>
<dbReference type="PANTHER" id="PTHR28250">
    <property type="entry name" value="CYTOCHROME B PRE-MRNA-PROCESSING PROTEIN 6"/>
    <property type="match status" value="1"/>
</dbReference>
<dbReference type="PANTHER" id="PTHR28250:SF1">
    <property type="entry name" value="CYTOCHROME B PRE-MRNA-PROCESSING PROTEIN 6"/>
    <property type="match status" value="1"/>
</dbReference>
<dbReference type="OMA" id="LKHWPTD"/>
<keyword evidence="2" id="KW-1185">Reference proteome</keyword>
<dbReference type="EMBL" id="JNVN01002953">
    <property type="protein sequence ID" value="KHJ31363.1"/>
    <property type="molecule type" value="Genomic_DNA"/>
</dbReference>
<dbReference type="Pfam" id="PF20180">
    <property type="entry name" value="UQCC2_CBP6"/>
    <property type="match status" value="1"/>
</dbReference>
<evidence type="ECO:0000313" key="1">
    <source>
        <dbReference type="EMBL" id="KHJ31363.1"/>
    </source>
</evidence>
<protein>
    <recommendedName>
        <fullName evidence="3">Ubiquinol-cytochrome-c reductase complex assembly factor 2</fullName>
    </recommendedName>
</protein>
<accession>A0A0B1NZH8</accession>
<gene>
    <name evidence="1" type="ORF">EV44_g1584</name>
</gene>
<organism evidence="1 2">
    <name type="scientific">Uncinula necator</name>
    <name type="common">Grape powdery mildew</name>
    <dbReference type="NCBI Taxonomy" id="52586"/>
    <lineage>
        <taxon>Eukaryota</taxon>
        <taxon>Fungi</taxon>
        <taxon>Dikarya</taxon>
        <taxon>Ascomycota</taxon>
        <taxon>Pezizomycotina</taxon>
        <taxon>Leotiomycetes</taxon>
        <taxon>Erysiphales</taxon>
        <taxon>Erysiphaceae</taxon>
        <taxon>Erysiphe</taxon>
    </lineage>
</organism>
<dbReference type="AlphaFoldDB" id="A0A0B1NZH8"/>
<dbReference type="OrthoDB" id="2107880at2759"/>
<evidence type="ECO:0000313" key="2">
    <source>
        <dbReference type="Proteomes" id="UP000030854"/>
    </source>
</evidence>
<reference evidence="1 2" key="1">
    <citation type="journal article" date="2014" name="BMC Genomics">
        <title>Adaptive genomic structural variation in the grape powdery mildew pathogen, Erysiphe necator.</title>
        <authorList>
            <person name="Jones L."/>
            <person name="Riaz S."/>
            <person name="Morales-Cruz A."/>
            <person name="Amrine K.C."/>
            <person name="McGuire B."/>
            <person name="Gubler W.D."/>
            <person name="Walker M.A."/>
            <person name="Cantu D."/>
        </authorList>
    </citation>
    <scope>NUCLEOTIDE SEQUENCE [LARGE SCALE GENOMIC DNA]</scope>
    <source>
        <strain evidence="2">c</strain>
    </source>
</reference>
<dbReference type="HOGENOM" id="CLU_138679_1_0_1"/>
<dbReference type="GO" id="GO:0061671">
    <property type="term" value="C:Cbp3p-Cbp6 complex"/>
    <property type="evidence" value="ECO:0007669"/>
    <property type="project" value="InterPro"/>
</dbReference>
<comment type="caution">
    <text evidence="1">The sequence shown here is derived from an EMBL/GenBank/DDBJ whole genome shotgun (WGS) entry which is preliminary data.</text>
</comment>
<dbReference type="STRING" id="52586.A0A0B1NZH8"/>